<feature type="region of interest" description="Disordered" evidence="1">
    <location>
        <begin position="1"/>
        <end position="28"/>
    </location>
</feature>
<dbReference type="Proteomes" id="UP001370758">
    <property type="component" value="Unassembled WGS sequence"/>
</dbReference>
<evidence type="ECO:0000313" key="2">
    <source>
        <dbReference type="EMBL" id="KAK6507795.1"/>
    </source>
</evidence>
<dbReference type="AlphaFoldDB" id="A0AAV9WG04"/>
<dbReference type="EMBL" id="JAVHJL010000003">
    <property type="protein sequence ID" value="KAK6507795.1"/>
    <property type="molecule type" value="Genomic_DNA"/>
</dbReference>
<name>A0AAV9WG04_9PEZI</name>
<reference evidence="2 3" key="1">
    <citation type="submission" date="2023-08" db="EMBL/GenBank/DDBJ databases">
        <authorList>
            <person name="Palmer J.M."/>
        </authorList>
    </citation>
    <scope>NUCLEOTIDE SEQUENCE [LARGE SCALE GENOMIC DNA]</scope>
    <source>
        <strain evidence="2 3">TWF481</strain>
    </source>
</reference>
<sequence length="182" mass="21481">MTTLPGFSSLFERPGTSTGTPRVLRPRLGRQGNLTTTHIVSAFNNEYWLEKQGDRNGISLMKNILTIIQEILEIVLDEYEDQFSKRFPTYLRQSVALKKAMQNRFFELLEMHELEDEGDRLLIKEMMEATESLEEQSEGRHWLFEHCIRRTTENRIARVRNGTKKKHQGVAYWEDNSRQNYQ</sequence>
<comment type="caution">
    <text evidence="2">The sequence shown here is derived from an EMBL/GenBank/DDBJ whole genome shotgun (WGS) entry which is preliminary data.</text>
</comment>
<evidence type="ECO:0000256" key="1">
    <source>
        <dbReference type="SAM" id="MobiDB-lite"/>
    </source>
</evidence>
<gene>
    <name evidence="2" type="ORF">TWF481_006217</name>
</gene>
<accession>A0AAV9WG04</accession>
<organism evidence="2 3">
    <name type="scientific">Arthrobotrys musiformis</name>
    <dbReference type="NCBI Taxonomy" id="47236"/>
    <lineage>
        <taxon>Eukaryota</taxon>
        <taxon>Fungi</taxon>
        <taxon>Dikarya</taxon>
        <taxon>Ascomycota</taxon>
        <taxon>Pezizomycotina</taxon>
        <taxon>Orbiliomycetes</taxon>
        <taxon>Orbiliales</taxon>
        <taxon>Orbiliaceae</taxon>
        <taxon>Arthrobotrys</taxon>
    </lineage>
</organism>
<proteinExistence type="predicted"/>
<evidence type="ECO:0000313" key="3">
    <source>
        <dbReference type="Proteomes" id="UP001370758"/>
    </source>
</evidence>
<keyword evidence="3" id="KW-1185">Reference proteome</keyword>
<protein>
    <submittedName>
        <fullName evidence="2">Uncharacterized protein</fullName>
    </submittedName>
</protein>